<dbReference type="InterPro" id="IPR024072">
    <property type="entry name" value="DHFR-like_dom_sf"/>
</dbReference>
<dbReference type="InterPro" id="IPR002734">
    <property type="entry name" value="RibDG_C"/>
</dbReference>
<dbReference type="Proteomes" id="UP000000321">
    <property type="component" value="Unassembled WGS sequence"/>
</dbReference>
<keyword evidence="3" id="KW-1185">Reference proteome</keyword>
<dbReference type="AlphaFoldDB" id="Q1YL34"/>
<sequence length="201" mass="21186">MRQITAGLFQSMDGVVQAPGGPDEDRSDGFSLGGWIVPHVGETVGGFIDTIFDGEFDLLLGRSTYDIFAAHWPRITGDAFADKFNRAAKYVVTSSSEPLAWANSHALPDIDAVAALKRTDGPKLIVQGSTTLYPALLSAGLVDRLYLITFPLILGRGKRALPGADPGAWRLLEHSVSEGGAIIAVYAPAGAVATGSFALDD</sequence>
<name>Q1YL34_AURMS</name>
<organism evidence="2 3">
    <name type="scientific">Aurantimonas manganoxydans (strain ATCC BAA-1229 / DSM 21871 / SI85-9A1)</name>
    <dbReference type="NCBI Taxonomy" id="287752"/>
    <lineage>
        <taxon>Bacteria</taxon>
        <taxon>Pseudomonadati</taxon>
        <taxon>Pseudomonadota</taxon>
        <taxon>Alphaproteobacteria</taxon>
        <taxon>Hyphomicrobiales</taxon>
        <taxon>Aurantimonadaceae</taxon>
        <taxon>Aurantimonas</taxon>
    </lineage>
</organism>
<proteinExistence type="predicted"/>
<evidence type="ECO:0000313" key="3">
    <source>
        <dbReference type="Proteomes" id="UP000000321"/>
    </source>
</evidence>
<reference evidence="2 3" key="1">
    <citation type="journal article" date="2008" name="Appl. Environ. Microbiol.">
        <title>Genomic insights into Mn(II) oxidation by the marine alphaproteobacterium Aurantimonas sp. strain SI85-9A1.</title>
        <authorList>
            <person name="Dick G.J."/>
            <person name="Podell S."/>
            <person name="Johnson H.A."/>
            <person name="Rivera-Espinoza Y."/>
            <person name="Bernier-Latmani R."/>
            <person name="McCarthy J.K."/>
            <person name="Torpey J.W."/>
            <person name="Clement B.G."/>
            <person name="Gaasterland T."/>
            <person name="Tebo B.M."/>
        </authorList>
    </citation>
    <scope>NUCLEOTIDE SEQUENCE [LARGE SCALE GENOMIC DNA]</scope>
    <source>
        <strain evidence="2 3">SI85-9A1</strain>
    </source>
</reference>
<dbReference type="GO" id="GO:0009231">
    <property type="term" value="P:riboflavin biosynthetic process"/>
    <property type="evidence" value="ECO:0007669"/>
    <property type="project" value="InterPro"/>
</dbReference>
<dbReference type="Pfam" id="PF01872">
    <property type="entry name" value="RibD_C"/>
    <property type="match status" value="1"/>
</dbReference>
<protein>
    <submittedName>
        <fullName evidence="2">Putative bifunctional deaminase-reductase</fullName>
    </submittedName>
</protein>
<evidence type="ECO:0000313" key="2">
    <source>
        <dbReference type="EMBL" id="EAS51897.1"/>
    </source>
</evidence>
<accession>Q1YL34</accession>
<dbReference type="RefSeq" id="WP_009210535.1">
    <property type="nucleotide sequence ID" value="NZ_BBWP01000002.1"/>
</dbReference>
<dbReference type="Gene3D" id="3.40.430.10">
    <property type="entry name" value="Dihydrofolate Reductase, subunit A"/>
    <property type="match status" value="1"/>
</dbReference>
<feature type="domain" description="Bacterial bifunctional deaminase-reductase C-terminal" evidence="1">
    <location>
        <begin position="3"/>
        <end position="176"/>
    </location>
</feature>
<gene>
    <name evidence="2" type="ORF">SI859A1_02713</name>
</gene>
<comment type="caution">
    <text evidence="2">The sequence shown here is derived from an EMBL/GenBank/DDBJ whole genome shotgun (WGS) entry which is preliminary data.</text>
</comment>
<dbReference type="HOGENOM" id="CLU_043966_1_0_5"/>
<dbReference type="SUPFAM" id="SSF53597">
    <property type="entry name" value="Dihydrofolate reductase-like"/>
    <property type="match status" value="1"/>
</dbReference>
<dbReference type="OrthoDB" id="7342392at2"/>
<dbReference type="GO" id="GO:0008703">
    <property type="term" value="F:5-amino-6-(5-phosphoribosylamino)uracil reductase activity"/>
    <property type="evidence" value="ECO:0007669"/>
    <property type="project" value="InterPro"/>
</dbReference>
<dbReference type="BioCyc" id="AURANTIMONAS:SI859A1_02713-MONOMER"/>
<evidence type="ECO:0000259" key="1">
    <source>
        <dbReference type="Pfam" id="PF01872"/>
    </source>
</evidence>
<dbReference type="EMBL" id="AAPJ01000001">
    <property type="protein sequence ID" value="EAS51897.1"/>
    <property type="molecule type" value="Genomic_DNA"/>
</dbReference>